<evidence type="ECO:0000313" key="2">
    <source>
        <dbReference type="Proteomes" id="UP000625711"/>
    </source>
</evidence>
<dbReference type="AlphaFoldDB" id="A0A834IRC4"/>
<keyword evidence="2" id="KW-1185">Reference proteome</keyword>
<reference evidence="1" key="1">
    <citation type="submission" date="2020-08" db="EMBL/GenBank/DDBJ databases">
        <title>Genome sequencing and assembly of the red palm weevil Rhynchophorus ferrugineus.</title>
        <authorList>
            <person name="Dias G.B."/>
            <person name="Bergman C.M."/>
            <person name="Manee M."/>
        </authorList>
    </citation>
    <scope>NUCLEOTIDE SEQUENCE</scope>
    <source>
        <strain evidence="1">AA-2017</strain>
        <tissue evidence="1">Whole larva</tissue>
    </source>
</reference>
<organism evidence="1 2">
    <name type="scientific">Rhynchophorus ferrugineus</name>
    <name type="common">Red palm weevil</name>
    <name type="synonym">Curculio ferrugineus</name>
    <dbReference type="NCBI Taxonomy" id="354439"/>
    <lineage>
        <taxon>Eukaryota</taxon>
        <taxon>Metazoa</taxon>
        <taxon>Ecdysozoa</taxon>
        <taxon>Arthropoda</taxon>
        <taxon>Hexapoda</taxon>
        <taxon>Insecta</taxon>
        <taxon>Pterygota</taxon>
        <taxon>Neoptera</taxon>
        <taxon>Endopterygota</taxon>
        <taxon>Coleoptera</taxon>
        <taxon>Polyphaga</taxon>
        <taxon>Cucujiformia</taxon>
        <taxon>Curculionidae</taxon>
        <taxon>Dryophthorinae</taxon>
        <taxon>Rhynchophorus</taxon>
    </lineage>
</organism>
<protein>
    <submittedName>
        <fullName evidence="1">Uncharacterized protein</fullName>
    </submittedName>
</protein>
<evidence type="ECO:0000313" key="1">
    <source>
        <dbReference type="EMBL" id="KAF7283552.1"/>
    </source>
</evidence>
<gene>
    <name evidence="1" type="ORF">GWI33_023397</name>
</gene>
<name>A0A834IRC4_RHYFE</name>
<accession>A0A834IRC4</accession>
<proteinExistence type="predicted"/>
<dbReference type="EMBL" id="JAACXV010000098">
    <property type="protein sequence ID" value="KAF7283552.1"/>
    <property type="molecule type" value="Genomic_DNA"/>
</dbReference>
<sequence>MVREKNSGATCSEGEAEGRGGRLAFGRENICCFYAFVTVRVVHEADIVAVYKSPRAASGERIFKIILGELYGKKAYADDTGRRGGWCRLENRRECGAGGGFIRQRTRSG</sequence>
<comment type="caution">
    <text evidence="1">The sequence shown here is derived from an EMBL/GenBank/DDBJ whole genome shotgun (WGS) entry which is preliminary data.</text>
</comment>
<dbReference type="Proteomes" id="UP000625711">
    <property type="component" value="Unassembled WGS sequence"/>
</dbReference>